<evidence type="ECO:0000313" key="1">
    <source>
        <dbReference type="EMBL" id="CAF0994936.1"/>
    </source>
</evidence>
<evidence type="ECO:0000313" key="3">
    <source>
        <dbReference type="Proteomes" id="UP000682733"/>
    </source>
</evidence>
<sequence length="248" mass="28480">MIKDELKWYYLLEASHNETTVILPTTMFLLSTTVETTINTRRQLTSTNPKTHVVEDGPLQIHRQGQQTTQWYSNSMKRYNRSYEAKNDTMKQVIRLLVTSASLYDENLDRKLVKILQYRPKRNNTEQGVASLIRIHCLTSSGDSSTVSLTQLTIQACTSGKQKLKTMWKFVCSSTWLMVIMLSLALCPGSHQPTNDTGSHINLILMGVRLDGGTFFEQWKHKWKSTSFDKIGYSSIENELRLVLFDPH</sequence>
<proteinExistence type="predicted"/>
<dbReference type="Proteomes" id="UP000677228">
    <property type="component" value="Unassembled WGS sequence"/>
</dbReference>
<dbReference type="Proteomes" id="UP000682733">
    <property type="component" value="Unassembled WGS sequence"/>
</dbReference>
<protein>
    <submittedName>
        <fullName evidence="2">Uncharacterized protein</fullName>
    </submittedName>
</protein>
<organism evidence="2 3">
    <name type="scientific">Didymodactylos carnosus</name>
    <dbReference type="NCBI Taxonomy" id="1234261"/>
    <lineage>
        <taxon>Eukaryota</taxon>
        <taxon>Metazoa</taxon>
        <taxon>Spiralia</taxon>
        <taxon>Gnathifera</taxon>
        <taxon>Rotifera</taxon>
        <taxon>Eurotatoria</taxon>
        <taxon>Bdelloidea</taxon>
        <taxon>Philodinida</taxon>
        <taxon>Philodinidae</taxon>
        <taxon>Didymodactylos</taxon>
    </lineage>
</organism>
<reference evidence="2" key="1">
    <citation type="submission" date="2021-02" db="EMBL/GenBank/DDBJ databases">
        <authorList>
            <person name="Nowell W R."/>
        </authorList>
    </citation>
    <scope>NUCLEOTIDE SEQUENCE</scope>
</reference>
<evidence type="ECO:0000313" key="2">
    <source>
        <dbReference type="EMBL" id="CAF3764712.1"/>
    </source>
</evidence>
<dbReference type="EMBL" id="CAJNOK010006145">
    <property type="protein sequence ID" value="CAF0994936.1"/>
    <property type="molecule type" value="Genomic_DNA"/>
</dbReference>
<name>A0A8S2ILK8_9BILA</name>
<dbReference type="EMBL" id="CAJOBA010006153">
    <property type="protein sequence ID" value="CAF3764712.1"/>
    <property type="molecule type" value="Genomic_DNA"/>
</dbReference>
<comment type="caution">
    <text evidence="2">The sequence shown here is derived from an EMBL/GenBank/DDBJ whole genome shotgun (WGS) entry which is preliminary data.</text>
</comment>
<gene>
    <name evidence="1" type="ORF">OVA965_LOCUS14262</name>
    <name evidence="2" type="ORF">TMI583_LOCUS14266</name>
</gene>
<dbReference type="AlphaFoldDB" id="A0A8S2ILK8"/>
<accession>A0A8S2ILK8</accession>